<dbReference type="WBParaSite" id="scaffold5697_cov266.g9852">
    <property type="protein sequence ID" value="scaffold5697_cov266.g9852"/>
    <property type="gene ID" value="scaffold5697_cov266.g9852"/>
</dbReference>
<dbReference type="Proteomes" id="UP000887561">
    <property type="component" value="Unplaced"/>
</dbReference>
<keyword evidence="1" id="KW-0175">Coiled coil</keyword>
<accession>A0A915MZB8</accession>
<name>A0A915MZB8_MELJA</name>
<evidence type="ECO:0000256" key="1">
    <source>
        <dbReference type="SAM" id="Coils"/>
    </source>
</evidence>
<proteinExistence type="predicted"/>
<sequence length="358" mass="42544">MYTKYLANEKKDDKIEHKNLTLATIYYYYLNFIRELSGQEIIDEMKTSQDYEAIYFYFIDNDPNIEDSDNSGWNENFEEKFTKFSRDALELLQKLEAEDEEISKTEGSIEEGKVKNKWKKLCLLHNFVYTVLHEAKKLDNNDISERDNYDCNSKGQLIKLVDNNGLLLLENSFPEVLQIPLMDRQLLIKHYIQALFPKNIKDQLFNQLGADFIVWYRSMTSDLRNKQKWKIEDAHFSARKKFDKEFTVYFVLYDIIYNESFIEVRGRTGDYLINSMAIVKNRMDVDMGSTGIDFDIEERELSQADIYGEESTSSSQVEEYVDLNPFKKWLKEKHLLELKELIIKNENFREEIEKSMSK</sequence>
<organism evidence="2 3">
    <name type="scientific">Meloidogyne javanica</name>
    <name type="common">Root-knot nematode worm</name>
    <dbReference type="NCBI Taxonomy" id="6303"/>
    <lineage>
        <taxon>Eukaryota</taxon>
        <taxon>Metazoa</taxon>
        <taxon>Ecdysozoa</taxon>
        <taxon>Nematoda</taxon>
        <taxon>Chromadorea</taxon>
        <taxon>Rhabditida</taxon>
        <taxon>Tylenchina</taxon>
        <taxon>Tylenchomorpha</taxon>
        <taxon>Tylenchoidea</taxon>
        <taxon>Meloidogynidae</taxon>
        <taxon>Meloidogyninae</taxon>
        <taxon>Meloidogyne</taxon>
        <taxon>Meloidogyne incognita group</taxon>
    </lineage>
</organism>
<feature type="coiled-coil region" evidence="1">
    <location>
        <begin position="331"/>
        <end position="358"/>
    </location>
</feature>
<keyword evidence="2" id="KW-1185">Reference proteome</keyword>
<dbReference type="AlphaFoldDB" id="A0A915MZB8"/>
<evidence type="ECO:0000313" key="3">
    <source>
        <dbReference type="WBParaSite" id="scaffold5697_cov266.g9852"/>
    </source>
</evidence>
<evidence type="ECO:0000313" key="2">
    <source>
        <dbReference type="Proteomes" id="UP000887561"/>
    </source>
</evidence>
<reference evidence="3" key="1">
    <citation type="submission" date="2022-11" db="UniProtKB">
        <authorList>
            <consortium name="WormBaseParasite"/>
        </authorList>
    </citation>
    <scope>IDENTIFICATION</scope>
</reference>
<protein>
    <submittedName>
        <fullName evidence="3">Uncharacterized protein</fullName>
    </submittedName>
</protein>